<dbReference type="EMBL" id="JAOTPL010000001">
    <property type="protein sequence ID" value="MCU7692896.1"/>
    <property type="molecule type" value="Genomic_DNA"/>
</dbReference>
<organism evidence="1 2">
    <name type="scientific">Haoranjiania flava</name>
    <dbReference type="NCBI Taxonomy" id="1856322"/>
    <lineage>
        <taxon>Bacteria</taxon>
        <taxon>Pseudomonadati</taxon>
        <taxon>Bacteroidota</taxon>
        <taxon>Chitinophagia</taxon>
        <taxon>Chitinophagales</taxon>
        <taxon>Chitinophagaceae</taxon>
        <taxon>Haoranjiania</taxon>
    </lineage>
</organism>
<dbReference type="PROSITE" id="PS51257">
    <property type="entry name" value="PROKAR_LIPOPROTEIN"/>
    <property type="match status" value="1"/>
</dbReference>
<sequence length="122" mass="14097">MKIINQIMIIKNSLLFLFLVSTLISCKALQYGSNYPEESKFINITSMGLPKKDFVAKYGNPTSLIIQTDGSEKLYYSEKLQTVIVTTIFTFKKGVLVEMELLNISENFQPYMDSIRWEIRTH</sequence>
<accession>A0AAE3IM92</accession>
<evidence type="ECO:0000313" key="2">
    <source>
        <dbReference type="Proteomes" id="UP001209317"/>
    </source>
</evidence>
<protein>
    <recommendedName>
        <fullName evidence="3">Lipoprotein</fullName>
    </recommendedName>
</protein>
<gene>
    <name evidence="1" type="ORF">OD355_00005</name>
</gene>
<evidence type="ECO:0000313" key="1">
    <source>
        <dbReference type="EMBL" id="MCU7692896.1"/>
    </source>
</evidence>
<comment type="caution">
    <text evidence="1">The sequence shown here is derived from an EMBL/GenBank/DDBJ whole genome shotgun (WGS) entry which is preliminary data.</text>
</comment>
<dbReference type="AlphaFoldDB" id="A0AAE3IM92"/>
<keyword evidence="2" id="KW-1185">Reference proteome</keyword>
<reference evidence="1" key="1">
    <citation type="submission" date="2022-10" db="EMBL/GenBank/DDBJ databases">
        <authorList>
            <person name="Kim H.S."/>
            <person name="Kim J.-S."/>
            <person name="Suh M.K."/>
            <person name="Eom M.K."/>
            <person name="Lee J.-S."/>
        </authorList>
    </citation>
    <scope>NUCLEOTIDE SEQUENCE</scope>
    <source>
        <strain evidence="1">LIP-5</strain>
    </source>
</reference>
<evidence type="ECO:0008006" key="3">
    <source>
        <dbReference type="Google" id="ProtNLM"/>
    </source>
</evidence>
<dbReference type="Proteomes" id="UP001209317">
    <property type="component" value="Unassembled WGS sequence"/>
</dbReference>
<proteinExistence type="predicted"/>
<dbReference type="RefSeq" id="WP_263036384.1">
    <property type="nucleotide sequence ID" value="NZ_JAOTPL010000001.1"/>
</dbReference>
<name>A0AAE3IM92_9BACT</name>